<evidence type="ECO:0000313" key="9">
    <source>
        <dbReference type="EMBL" id="NJC17512.1"/>
    </source>
</evidence>
<evidence type="ECO:0000259" key="8">
    <source>
        <dbReference type="PROSITE" id="PS50109"/>
    </source>
</evidence>
<comment type="catalytic activity">
    <reaction evidence="1">
        <text>ATP + protein L-histidine = ADP + protein N-phospho-L-histidine.</text>
        <dbReference type="EC" id="2.7.13.3"/>
    </reaction>
</comment>
<keyword evidence="7" id="KW-1133">Transmembrane helix</keyword>
<dbReference type="SMART" id="SM00387">
    <property type="entry name" value="HATPase_c"/>
    <property type="match status" value="1"/>
</dbReference>
<reference evidence="10 12" key="1">
    <citation type="submission" date="2019-09" db="EMBL/GenBank/DDBJ databases">
        <title>Butyricimonas paravirosa DSM 105722 (=214-4 = JCM 18677 = CCUG 65563).</title>
        <authorList>
            <person name="Le Roy T."/>
            <person name="Cani P.D."/>
        </authorList>
    </citation>
    <scope>NUCLEOTIDE SEQUENCE [LARGE SCALE GENOMIC DNA]</scope>
    <source>
        <strain evidence="10 12">DSM 105722</strain>
    </source>
</reference>
<keyword evidence="7" id="KW-0472">Membrane</keyword>
<evidence type="ECO:0000256" key="3">
    <source>
        <dbReference type="ARBA" id="ARBA00022553"/>
    </source>
</evidence>
<dbReference type="Proteomes" id="UP000576368">
    <property type="component" value="Unassembled WGS sequence"/>
</dbReference>
<dbReference type="GO" id="GO:0016036">
    <property type="term" value="P:cellular response to phosphate starvation"/>
    <property type="evidence" value="ECO:0007669"/>
    <property type="project" value="TreeGrafter"/>
</dbReference>
<keyword evidence="6" id="KW-0902">Two-component regulatory system</keyword>
<protein>
    <recommendedName>
        <fullName evidence="2">histidine kinase</fullName>
        <ecNumber evidence="2">2.7.13.3</ecNumber>
    </recommendedName>
</protein>
<keyword evidence="4" id="KW-0808">Transferase</keyword>
<proteinExistence type="predicted"/>
<dbReference type="Gene3D" id="3.30.565.10">
    <property type="entry name" value="Histidine kinase-like ATPase, C-terminal domain"/>
    <property type="match status" value="1"/>
</dbReference>
<feature type="domain" description="Histidine kinase" evidence="8">
    <location>
        <begin position="239"/>
        <end position="454"/>
    </location>
</feature>
<keyword evidence="5 9" id="KW-0418">Kinase</keyword>
<sequence length="464" mass="54056">MRIFSHIKENCLKGYVVMSIMMVILVIILQITILQTLFSREKYMIQKELYETTLWCIGYWSGKEADRPDGIARNSGYIGRTRELFINLGDKKYKFKIDSLESTFEVEAIVSYDLNLRNPLTLAILDSLVRPRLKNRTQNIPIVFRKIDSLGNTREVYPRGNITYMDMEEAGYIRLGYISGERVGVLFNYSWKNFLHQFWWGILGVIVVGSIIDVSIIIFLMQIRKHRRMKMLQERVFRQRLHDLGNPISAIEVILHSIREENPDVFKKENERRWFETGVNTAVMVKQEIAETLNMAVMLYTKRVEWEEMNLREELNKLASEFKLANRGKKKVNIDVNALPGQFKLSKQLVYAIRNLVDNAVKYSGDVAEVTITVYRERKYLIITVADQGKGIAEKDLPYIFEEYWRVGKEKKTTGYGLGLASVRKIVRRHRGKVFVESSLGRGTKFTIKIHDHGKKDKAFICRG</sequence>
<dbReference type="GO" id="GO:0000155">
    <property type="term" value="F:phosphorelay sensor kinase activity"/>
    <property type="evidence" value="ECO:0007669"/>
    <property type="project" value="TreeGrafter"/>
</dbReference>
<gene>
    <name evidence="10" type="ORF">F1644_22285</name>
    <name evidence="9" type="ORF">GGR15_001123</name>
</gene>
<feature type="transmembrane region" description="Helical" evidence="7">
    <location>
        <begin position="198"/>
        <end position="221"/>
    </location>
</feature>
<dbReference type="PRINTS" id="PR00344">
    <property type="entry name" value="BCTRLSENSOR"/>
</dbReference>
<dbReference type="PANTHER" id="PTHR45453:SF1">
    <property type="entry name" value="PHOSPHATE REGULON SENSOR PROTEIN PHOR"/>
    <property type="match status" value="1"/>
</dbReference>
<dbReference type="CDD" id="cd00075">
    <property type="entry name" value="HATPase"/>
    <property type="match status" value="1"/>
</dbReference>
<keyword evidence="7" id="KW-0812">Transmembrane</keyword>
<evidence type="ECO:0000256" key="4">
    <source>
        <dbReference type="ARBA" id="ARBA00022679"/>
    </source>
</evidence>
<dbReference type="EMBL" id="CP043839">
    <property type="protein sequence ID" value="WOF14816.1"/>
    <property type="molecule type" value="Genomic_DNA"/>
</dbReference>
<dbReference type="RefSeq" id="WP_118302637.1">
    <property type="nucleotide sequence ID" value="NZ_BMPA01000021.1"/>
</dbReference>
<evidence type="ECO:0000256" key="7">
    <source>
        <dbReference type="SAM" id="Phobius"/>
    </source>
</evidence>
<feature type="transmembrane region" description="Helical" evidence="7">
    <location>
        <begin position="12"/>
        <end position="34"/>
    </location>
</feature>
<dbReference type="GO" id="GO:0005886">
    <property type="term" value="C:plasma membrane"/>
    <property type="evidence" value="ECO:0007669"/>
    <property type="project" value="TreeGrafter"/>
</dbReference>
<reference evidence="9 11" key="2">
    <citation type="submission" date="2020-03" db="EMBL/GenBank/DDBJ databases">
        <title>Genomic Encyclopedia of Type Strains, Phase IV (KMG-IV): sequencing the most valuable type-strain genomes for metagenomic binning, comparative biology and taxonomic classification.</title>
        <authorList>
            <person name="Goeker M."/>
        </authorList>
    </citation>
    <scope>NUCLEOTIDE SEQUENCE [LARGE SCALE GENOMIC DNA]</scope>
    <source>
        <strain evidence="9 11">DSM 105722</strain>
    </source>
</reference>
<dbReference type="InterPro" id="IPR005467">
    <property type="entry name" value="His_kinase_dom"/>
</dbReference>
<dbReference type="FunFam" id="3.30.565.10:FF:000006">
    <property type="entry name" value="Sensor histidine kinase WalK"/>
    <property type="match status" value="1"/>
</dbReference>
<dbReference type="AlphaFoldDB" id="A0A7X5YAI3"/>
<dbReference type="SUPFAM" id="SSF55874">
    <property type="entry name" value="ATPase domain of HSP90 chaperone/DNA topoisomerase II/histidine kinase"/>
    <property type="match status" value="1"/>
</dbReference>
<dbReference type="InterPro" id="IPR003594">
    <property type="entry name" value="HATPase_dom"/>
</dbReference>
<evidence type="ECO:0000313" key="12">
    <source>
        <dbReference type="Proteomes" id="UP001302374"/>
    </source>
</evidence>
<evidence type="ECO:0000256" key="2">
    <source>
        <dbReference type="ARBA" id="ARBA00012438"/>
    </source>
</evidence>
<dbReference type="PROSITE" id="PS50109">
    <property type="entry name" value="HIS_KIN"/>
    <property type="match status" value="1"/>
</dbReference>
<evidence type="ECO:0000313" key="10">
    <source>
        <dbReference type="EMBL" id="WOF14816.1"/>
    </source>
</evidence>
<dbReference type="InterPro" id="IPR004358">
    <property type="entry name" value="Sig_transdc_His_kin-like_C"/>
</dbReference>
<dbReference type="GO" id="GO:0004721">
    <property type="term" value="F:phosphoprotein phosphatase activity"/>
    <property type="evidence" value="ECO:0007669"/>
    <property type="project" value="TreeGrafter"/>
</dbReference>
<evidence type="ECO:0000256" key="5">
    <source>
        <dbReference type="ARBA" id="ARBA00022777"/>
    </source>
</evidence>
<evidence type="ECO:0000313" key="11">
    <source>
        <dbReference type="Proteomes" id="UP000576368"/>
    </source>
</evidence>
<name>A0A7X5YAI3_9BACT</name>
<accession>A0A7X5YAI3</accession>
<dbReference type="InterPro" id="IPR050351">
    <property type="entry name" value="BphY/WalK/GraS-like"/>
</dbReference>
<dbReference type="GeneID" id="86894087"/>
<keyword evidence="12" id="KW-1185">Reference proteome</keyword>
<dbReference type="Pfam" id="PF02518">
    <property type="entry name" value="HATPase_c"/>
    <property type="match status" value="1"/>
</dbReference>
<dbReference type="InterPro" id="IPR036890">
    <property type="entry name" value="HATPase_C_sf"/>
</dbReference>
<evidence type="ECO:0000256" key="6">
    <source>
        <dbReference type="ARBA" id="ARBA00023012"/>
    </source>
</evidence>
<dbReference type="EMBL" id="JAATLI010000003">
    <property type="protein sequence ID" value="NJC17512.1"/>
    <property type="molecule type" value="Genomic_DNA"/>
</dbReference>
<evidence type="ECO:0000256" key="1">
    <source>
        <dbReference type="ARBA" id="ARBA00000085"/>
    </source>
</evidence>
<dbReference type="EC" id="2.7.13.3" evidence="2"/>
<dbReference type="PANTHER" id="PTHR45453">
    <property type="entry name" value="PHOSPHATE REGULON SENSOR PROTEIN PHOR"/>
    <property type="match status" value="1"/>
</dbReference>
<organism evidence="9 11">
    <name type="scientific">Butyricimonas paravirosa</name>
    <dbReference type="NCBI Taxonomy" id="1472417"/>
    <lineage>
        <taxon>Bacteria</taxon>
        <taxon>Pseudomonadati</taxon>
        <taxon>Bacteroidota</taxon>
        <taxon>Bacteroidia</taxon>
        <taxon>Bacteroidales</taxon>
        <taxon>Odoribacteraceae</taxon>
        <taxon>Butyricimonas</taxon>
    </lineage>
</organism>
<dbReference type="Proteomes" id="UP001302374">
    <property type="component" value="Chromosome"/>
</dbReference>
<keyword evidence="3" id="KW-0597">Phosphoprotein</keyword>